<dbReference type="Proteomes" id="UP000292445">
    <property type="component" value="Unassembled WGS sequence"/>
</dbReference>
<dbReference type="PIRSF" id="PIRSF017082">
    <property type="entry name" value="YflP"/>
    <property type="match status" value="1"/>
</dbReference>
<dbReference type="OrthoDB" id="8630046at2"/>
<dbReference type="PANTHER" id="PTHR42928">
    <property type="entry name" value="TRICARBOXYLATE-BINDING PROTEIN"/>
    <property type="match status" value="1"/>
</dbReference>
<accession>A0A4Q7NIA7</accession>
<comment type="similarity">
    <text evidence="1">Belongs to the UPF0065 (bug) family.</text>
</comment>
<dbReference type="Gene3D" id="3.40.190.10">
    <property type="entry name" value="Periplasmic binding protein-like II"/>
    <property type="match status" value="1"/>
</dbReference>
<dbReference type="EMBL" id="SGXC01000001">
    <property type="protein sequence ID" value="RZS84522.1"/>
    <property type="molecule type" value="Genomic_DNA"/>
</dbReference>
<dbReference type="Pfam" id="PF03401">
    <property type="entry name" value="TctC"/>
    <property type="match status" value="1"/>
</dbReference>
<dbReference type="SUPFAM" id="SSF53850">
    <property type="entry name" value="Periplasmic binding protein-like II"/>
    <property type="match status" value="1"/>
</dbReference>
<organism evidence="2 3">
    <name type="scientific">Pigmentiphaga kullae</name>
    <dbReference type="NCBI Taxonomy" id="151784"/>
    <lineage>
        <taxon>Bacteria</taxon>
        <taxon>Pseudomonadati</taxon>
        <taxon>Pseudomonadota</taxon>
        <taxon>Betaproteobacteria</taxon>
        <taxon>Burkholderiales</taxon>
        <taxon>Alcaligenaceae</taxon>
        <taxon>Pigmentiphaga</taxon>
    </lineage>
</organism>
<gene>
    <name evidence="2" type="ORF">EV675_0539</name>
</gene>
<sequence>METTLKRALAILLGGLAATALLLPAAYAQSGYPSRPVTLINPYAPGGPADTLARELASRLKDRLGQPVVVENKAGSGAMVGTGYVARAKPDGYTLLMGTSPGMVVGPLIERATYDGLKDFDLVGLVANQPVVLVANAKLGINTMQDLLDRARKEPGKLNFASAGTGGPTHLAGELLRRRANIEITHVPYKGAAPALQDLIGGQVELGMLSASPVLPFVKDGRLKAIAYTGAKRSSLLPEVPTMAEAGIKNWNEVSTWYALAAPRGTPPAIIEKLSAALTAINAEPEHQRFLAQQDGSIDNMTPAEVTAFAQKDKTAMTELLGALDMLAK</sequence>
<keyword evidence="3" id="KW-1185">Reference proteome</keyword>
<proteinExistence type="inferred from homology"/>
<name>A0A4Q7NIA7_9BURK</name>
<dbReference type="CDD" id="cd07012">
    <property type="entry name" value="PBP2_Bug_TTT"/>
    <property type="match status" value="1"/>
</dbReference>
<evidence type="ECO:0000256" key="1">
    <source>
        <dbReference type="ARBA" id="ARBA00006987"/>
    </source>
</evidence>
<dbReference type="InterPro" id="IPR005064">
    <property type="entry name" value="BUG"/>
</dbReference>
<protein>
    <submittedName>
        <fullName evidence="2">Tripartite-type tricarboxylate transporter receptor subunit TctC</fullName>
    </submittedName>
</protein>
<reference evidence="2 3" key="1">
    <citation type="submission" date="2019-02" db="EMBL/GenBank/DDBJ databases">
        <title>Genomic Encyclopedia of Type Strains, Phase IV (KMG-IV): sequencing the most valuable type-strain genomes for metagenomic binning, comparative biology and taxonomic classification.</title>
        <authorList>
            <person name="Goeker M."/>
        </authorList>
    </citation>
    <scope>NUCLEOTIDE SEQUENCE [LARGE SCALE GENOMIC DNA]</scope>
    <source>
        <strain evidence="2 3">K24</strain>
    </source>
</reference>
<dbReference type="AlphaFoldDB" id="A0A4Q7NIA7"/>
<evidence type="ECO:0000313" key="2">
    <source>
        <dbReference type="EMBL" id="RZS84522.1"/>
    </source>
</evidence>
<dbReference type="Gene3D" id="3.40.190.150">
    <property type="entry name" value="Bordetella uptake gene, domain 1"/>
    <property type="match status" value="1"/>
</dbReference>
<evidence type="ECO:0000313" key="3">
    <source>
        <dbReference type="Proteomes" id="UP000292445"/>
    </source>
</evidence>
<dbReference type="InterPro" id="IPR042100">
    <property type="entry name" value="Bug_dom1"/>
</dbReference>
<dbReference type="PANTHER" id="PTHR42928:SF5">
    <property type="entry name" value="BLR1237 PROTEIN"/>
    <property type="match status" value="1"/>
</dbReference>
<keyword evidence="2" id="KW-0675">Receptor</keyword>
<comment type="caution">
    <text evidence="2">The sequence shown here is derived from an EMBL/GenBank/DDBJ whole genome shotgun (WGS) entry which is preliminary data.</text>
</comment>